<dbReference type="Proteomes" id="UP001500729">
    <property type="component" value="Unassembled WGS sequence"/>
</dbReference>
<sequence>MVRTEVLIIGAGMSGLGQAIELARSGVDFLVLEKAHDVGGTWRDNTYPGASCDVESVLYSYSRERKPDWSAAFAGQAEILGYLRTVARRRGLLPRIRFGVEVTEARWESSTGEWIVSTASGTTYIGRFLILGVGGLHAPQVPDLPGADSFSGDVWHSSCWNHDADLTGKRVALVGVGASGVQLVPHLAERASELTVFQRTAAWVLPKADTPVPAWRQRLFRWLPWTQALHRLRIYLRREKRGIGFHSRPDAMRVAEQVVLRQIEDQIDDAALRDVVTPKYRMGCKRVLFSNEYYRTLNAPHVHVVAGQPVALRSDAVVDDAGNEHKTDAVIYATGFDVTGSYDRIHIEGVDGRVLKDEWLSAPRSYNGVAVPGFPNMFVLLGPNGVVPYTAVVVNIEAQARYVVRAIRATRSARARALAVRPEAERRFQDELRGRSGRTVWLAGGCRSWYQNGSPSGTVLWPGSTLEYRWRLRRLRRRDFVFIPLQNREFMRAR</sequence>
<keyword evidence="3" id="KW-0274">FAD</keyword>
<dbReference type="PANTHER" id="PTHR42877:SF4">
    <property type="entry name" value="FAD_NAD(P)-BINDING DOMAIN-CONTAINING PROTEIN-RELATED"/>
    <property type="match status" value="1"/>
</dbReference>
<evidence type="ECO:0000256" key="4">
    <source>
        <dbReference type="ARBA" id="ARBA00023002"/>
    </source>
</evidence>
<evidence type="ECO:0000313" key="6">
    <source>
        <dbReference type="Proteomes" id="UP001500729"/>
    </source>
</evidence>
<dbReference type="EMBL" id="BAAAGS010000083">
    <property type="protein sequence ID" value="GAA0559899.1"/>
    <property type="molecule type" value="Genomic_DNA"/>
</dbReference>
<evidence type="ECO:0000313" key="5">
    <source>
        <dbReference type="EMBL" id="GAA0559899.1"/>
    </source>
</evidence>
<comment type="caution">
    <text evidence="5">The sequence shown here is derived from an EMBL/GenBank/DDBJ whole genome shotgun (WGS) entry which is preliminary data.</text>
</comment>
<dbReference type="PRINTS" id="PR00370">
    <property type="entry name" value="FMOXYGENASE"/>
</dbReference>
<proteinExistence type="inferred from homology"/>
<dbReference type="InterPro" id="IPR020946">
    <property type="entry name" value="Flavin_mOase-like"/>
</dbReference>
<dbReference type="Pfam" id="PF00743">
    <property type="entry name" value="FMO-like"/>
    <property type="match status" value="1"/>
</dbReference>
<name>A0ABN1E6U3_SACER</name>
<protein>
    <submittedName>
        <fullName evidence="5">NAD(P)/FAD-dependent oxidoreductase</fullName>
    </submittedName>
</protein>
<accession>A0ABN1E6U3</accession>
<comment type="similarity">
    <text evidence="1">Belongs to the FAD-binding monooxygenase family.</text>
</comment>
<keyword evidence="4" id="KW-0560">Oxidoreductase</keyword>
<gene>
    <name evidence="5" type="ORF">GCM10009533_66360</name>
</gene>
<keyword evidence="6" id="KW-1185">Reference proteome</keyword>
<dbReference type="SUPFAM" id="SSF51905">
    <property type="entry name" value="FAD/NAD(P)-binding domain"/>
    <property type="match status" value="2"/>
</dbReference>
<evidence type="ECO:0000256" key="1">
    <source>
        <dbReference type="ARBA" id="ARBA00010139"/>
    </source>
</evidence>
<dbReference type="InterPro" id="IPR051209">
    <property type="entry name" value="FAD-bind_Monooxygenase_sf"/>
</dbReference>
<evidence type="ECO:0000256" key="2">
    <source>
        <dbReference type="ARBA" id="ARBA00022630"/>
    </source>
</evidence>
<dbReference type="InterPro" id="IPR036188">
    <property type="entry name" value="FAD/NAD-bd_sf"/>
</dbReference>
<dbReference type="InterPro" id="IPR000960">
    <property type="entry name" value="Flavin_mOase"/>
</dbReference>
<organism evidence="5 6">
    <name type="scientific">Saccharopolyspora erythraea</name>
    <name type="common">Streptomyces erythraeus</name>
    <dbReference type="NCBI Taxonomy" id="1836"/>
    <lineage>
        <taxon>Bacteria</taxon>
        <taxon>Bacillati</taxon>
        <taxon>Actinomycetota</taxon>
        <taxon>Actinomycetes</taxon>
        <taxon>Pseudonocardiales</taxon>
        <taxon>Pseudonocardiaceae</taxon>
        <taxon>Saccharopolyspora</taxon>
    </lineage>
</organism>
<evidence type="ECO:0000256" key="3">
    <source>
        <dbReference type="ARBA" id="ARBA00022827"/>
    </source>
</evidence>
<keyword evidence="2" id="KW-0285">Flavoprotein</keyword>
<reference evidence="5 6" key="1">
    <citation type="journal article" date="2019" name="Int. J. Syst. Evol. Microbiol.">
        <title>The Global Catalogue of Microorganisms (GCM) 10K type strain sequencing project: providing services to taxonomists for standard genome sequencing and annotation.</title>
        <authorList>
            <consortium name="The Broad Institute Genomics Platform"/>
            <consortium name="The Broad Institute Genome Sequencing Center for Infectious Disease"/>
            <person name="Wu L."/>
            <person name="Ma J."/>
        </authorList>
    </citation>
    <scope>NUCLEOTIDE SEQUENCE [LARGE SCALE GENOMIC DNA]</scope>
    <source>
        <strain evidence="5 6">JCM 10303</strain>
    </source>
</reference>
<dbReference type="Gene3D" id="3.50.50.60">
    <property type="entry name" value="FAD/NAD(P)-binding domain"/>
    <property type="match status" value="2"/>
</dbReference>
<dbReference type="PANTHER" id="PTHR42877">
    <property type="entry name" value="L-ORNITHINE N(5)-MONOOXYGENASE-RELATED"/>
    <property type="match status" value="1"/>
</dbReference>